<evidence type="ECO:0000313" key="6">
    <source>
        <dbReference type="EMBL" id="RLQ88473.1"/>
    </source>
</evidence>
<keyword evidence="2" id="KW-0238">DNA-binding</keyword>
<dbReference type="Proteomes" id="UP000281094">
    <property type="component" value="Unassembled WGS sequence"/>
</dbReference>
<feature type="domain" description="HTH gntR-type" evidence="5">
    <location>
        <begin position="29"/>
        <end position="96"/>
    </location>
</feature>
<dbReference type="InterPro" id="IPR036390">
    <property type="entry name" value="WH_DNA-bd_sf"/>
</dbReference>
<dbReference type="SMART" id="SM00345">
    <property type="entry name" value="HTH_GNTR"/>
    <property type="match status" value="1"/>
</dbReference>
<evidence type="ECO:0000256" key="3">
    <source>
        <dbReference type="ARBA" id="ARBA00023163"/>
    </source>
</evidence>
<dbReference type="RefSeq" id="WP_121645441.1">
    <property type="nucleotide sequence ID" value="NZ_RCWN01000001.1"/>
</dbReference>
<dbReference type="Gene3D" id="1.10.10.10">
    <property type="entry name" value="Winged helix-like DNA-binding domain superfamily/Winged helix DNA-binding domain"/>
    <property type="match status" value="1"/>
</dbReference>
<dbReference type="InterPro" id="IPR000524">
    <property type="entry name" value="Tscrpt_reg_HTH_GntR"/>
</dbReference>
<dbReference type="GO" id="GO:0003677">
    <property type="term" value="F:DNA binding"/>
    <property type="evidence" value="ECO:0007669"/>
    <property type="project" value="UniProtKB-KW"/>
</dbReference>
<sequence>MSAEQTPTHAPFAEDDTGSPSDRGRETGRAKAADIREALEQEILTGQRPAGAKLDEKGIAESFAVSRTPVREALQQLSTAGLIELIPHRGAFVKTVSIRELIQMFEVMAELEGMAGRLTARRIDRDTLARLEERMHACRRAAESRDTDAYYHENERFHRAIYDACGNDFLAGEARRLHQRLQAFRRLQLRVPRRMDQSLAEHQEIVDAIAARDEARSERILRDHVLIQGERFGDFVALLEDRQTA</sequence>
<dbReference type="PANTHER" id="PTHR43537:SF49">
    <property type="entry name" value="TRANSCRIPTIONAL REGULATORY PROTEIN"/>
    <property type="match status" value="1"/>
</dbReference>
<proteinExistence type="predicted"/>
<dbReference type="InterPro" id="IPR008920">
    <property type="entry name" value="TF_FadR/GntR_C"/>
</dbReference>
<dbReference type="InterPro" id="IPR011711">
    <property type="entry name" value="GntR_C"/>
</dbReference>
<evidence type="ECO:0000256" key="4">
    <source>
        <dbReference type="SAM" id="MobiDB-lite"/>
    </source>
</evidence>
<dbReference type="InterPro" id="IPR036388">
    <property type="entry name" value="WH-like_DNA-bd_sf"/>
</dbReference>
<evidence type="ECO:0000259" key="5">
    <source>
        <dbReference type="PROSITE" id="PS50949"/>
    </source>
</evidence>
<reference evidence="6 7" key="1">
    <citation type="submission" date="2018-10" db="EMBL/GenBank/DDBJ databases">
        <title>Notoacmeibacter sp. M2BS9Y-3-1, whole genome shotgun sequence.</title>
        <authorList>
            <person name="Tuo L."/>
        </authorList>
    </citation>
    <scope>NUCLEOTIDE SEQUENCE [LARGE SCALE GENOMIC DNA]</scope>
    <source>
        <strain evidence="6 7">M2BS9Y-3-1</strain>
    </source>
</reference>
<feature type="region of interest" description="Disordered" evidence="4">
    <location>
        <begin position="1"/>
        <end position="31"/>
    </location>
</feature>
<evidence type="ECO:0000313" key="7">
    <source>
        <dbReference type="Proteomes" id="UP000281094"/>
    </source>
</evidence>
<dbReference type="SMART" id="SM00895">
    <property type="entry name" value="FCD"/>
    <property type="match status" value="1"/>
</dbReference>
<evidence type="ECO:0000256" key="1">
    <source>
        <dbReference type="ARBA" id="ARBA00023015"/>
    </source>
</evidence>
<dbReference type="PROSITE" id="PS50949">
    <property type="entry name" value="HTH_GNTR"/>
    <property type="match status" value="1"/>
</dbReference>
<name>A0A3L7JCS6_9HYPH</name>
<dbReference type="Pfam" id="PF07729">
    <property type="entry name" value="FCD"/>
    <property type="match status" value="1"/>
</dbReference>
<dbReference type="EMBL" id="RCWN01000001">
    <property type="protein sequence ID" value="RLQ88473.1"/>
    <property type="molecule type" value="Genomic_DNA"/>
</dbReference>
<dbReference type="CDD" id="cd07377">
    <property type="entry name" value="WHTH_GntR"/>
    <property type="match status" value="1"/>
</dbReference>
<dbReference type="PRINTS" id="PR00035">
    <property type="entry name" value="HTHGNTR"/>
</dbReference>
<gene>
    <name evidence="6" type="ORF">D8780_09900</name>
</gene>
<keyword evidence="7" id="KW-1185">Reference proteome</keyword>
<keyword evidence="3" id="KW-0804">Transcription</keyword>
<organism evidence="6 7">
    <name type="scientific">Notoacmeibacter ruber</name>
    <dbReference type="NCBI Taxonomy" id="2670375"/>
    <lineage>
        <taxon>Bacteria</taxon>
        <taxon>Pseudomonadati</taxon>
        <taxon>Pseudomonadota</taxon>
        <taxon>Alphaproteobacteria</taxon>
        <taxon>Hyphomicrobiales</taxon>
        <taxon>Notoacmeibacteraceae</taxon>
        <taxon>Notoacmeibacter</taxon>
    </lineage>
</organism>
<dbReference type="Pfam" id="PF00392">
    <property type="entry name" value="GntR"/>
    <property type="match status" value="1"/>
</dbReference>
<dbReference type="Gene3D" id="1.20.120.530">
    <property type="entry name" value="GntR ligand-binding domain-like"/>
    <property type="match status" value="1"/>
</dbReference>
<evidence type="ECO:0000256" key="2">
    <source>
        <dbReference type="ARBA" id="ARBA00023125"/>
    </source>
</evidence>
<protein>
    <submittedName>
        <fullName evidence="6">GntR family transcriptional regulator</fullName>
    </submittedName>
</protein>
<dbReference type="AlphaFoldDB" id="A0A3L7JCS6"/>
<dbReference type="SUPFAM" id="SSF46785">
    <property type="entry name" value="Winged helix' DNA-binding domain"/>
    <property type="match status" value="1"/>
</dbReference>
<dbReference type="GO" id="GO:0003700">
    <property type="term" value="F:DNA-binding transcription factor activity"/>
    <property type="evidence" value="ECO:0007669"/>
    <property type="project" value="InterPro"/>
</dbReference>
<keyword evidence="1" id="KW-0805">Transcription regulation</keyword>
<feature type="compositionally biased region" description="Basic and acidic residues" evidence="4">
    <location>
        <begin position="22"/>
        <end position="31"/>
    </location>
</feature>
<comment type="caution">
    <text evidence="6">The sequence shown here is derived from an EMBL/GenBank/DDBJ whole genome shotgun (WGS) entry which is preliminary data.</text>
</comment>
<dbReference type="SUPFAM" id="SSF48008">
    <property type="entry name" value="GntR ligand-binding domain-like"/>
    <property type="match status" value="1"/>
</dbReference>
<dbReference type="PANTHER" id="PTHR43537">
    <property type="entry name" value="TRANSCRIPTIONAL REGULATOR, GNTR FAMILY"/>
    <property type="match status" value="1"/>
</dbReference>
<accession>A0A3L7JCS6</accession>